<evidence type="ECO:0000313" key="1">
    <source>
        <dbReference type="EMBL" id="ADP69232.1"/>
    </source>
</evidence>
<dbReference type="RefSeq" id="YP_010083094.1">
    <property type="nucleotide sequence ID" value="NC_055037.1"/>
</dbReference>
<keyword evidence="2" id="KW-1185">Reference proteome</keyword>
<accession>E3W8G5</accession>
<reference evidence="1 2" key="1">
    <citation type="journal article" date="2010" name="Arch. Virol.">
        <title>Complete genome sequence of ?MH1, a Leuconostoc temperate phage.</title>
        <authorList>
            <person name="Jang S.H."/>
            <person name="Hwang M.H."/>
            <person name="Chang H.I."/>
        </authorList>
    </citation>
    <scope>NUCLEOTIDE SEQUENCE [LARGE SCALE GENOMIC DNA]</scope>
</reference>
<dbReference type="GeneID" id="65072104"/>
<dbReference type="EMBL" id="HM596271">
    <property type="protein sequence ID" value="ADP69232.1"/>
    <property type="molecule type" value="Genomic_DNA"/>
</dbReference>
<evidence type="ECO:0000313" key="2">
    <source>
        <dbReference type="Proteomes" id="UP000257750"/>
    </source>
</evidence>
<protein>
    <submittedName>
        <fullName evidence="1">Uncharacterized protein</fullName>
    </submittedName>
</protein>
<dbReference type="KEGG" id="vg:65072104"/>
<proteinExistence type="predicted"/>
<dbReference type="Proteomes" id="UP000257750">
    <property type="component" value="Segment"/>
</dbReference>
<sequence length="82" mass="9081">MRRGDFNINGFVGSANGAVITNWFDTGIPERKTTLNDSAVGLDRAILFDDGNYAIESLNLSSQFKPTQKHNGSHGIRLSWLR</sequence>
<organism evidence="1 2">
    <name type="scientific">Leuconostoc phage phiMH1</name>
    <dbReference type="NCBI Taxonomy" id="912321"/>
    <lineage>
        <taxon>Viruses</taxon>
        <taxon>Duplodnaviria</taxon>
        <taxon>Heunggongvirae</taxon>
        <taxon>Uroviricota</taxon>
        <taxon>Caudoviricetes</taxon>
        <taxon>Seongbukvirus</taxon>
        <taxon>Seongbukvirus MH1</taxon>
    </lineage>
</organism>
<name>E3W8G5_9CAUD</name>